<dbReference type="RefSeq" id="WP_141881461.1">
    <property type="nucleotide sequence ID" value="NZ_VFOM01000003.1"/>
</dbReference>
<comment type="similarity">
    <text evidence="3 9">Belongs to the dihydroorotate dehydrogenase family. Type 1 subfamily.</text>
</comment>
<dbReference type="AlphaFoldDB" id="A0A542YA08"/>
<dbReference type="GO" id="GO:0005737">
    <property type="term" value="C:cytoplasm"/>
    <property type="evidence" value="ECO:0007669"/>
    <property type="project" value="UniProtKB-SubCell"/>
</dbReference>
<dbReference type="NCBIfam" id="TIGR01037">
    <property type="entry name" value="pyrD_sub1_fam"/>
    <property type="match status" value="1"/>
</dbReference>
<dbReference type="GO" id="GO:0004152">
    <property type="term" value="F:dihydroorotate dehydrogenase activity"/>
    <property type="evidence" value="ECO:0007669"/>
    <property type="project" value="UniProtKB-UniRule"/>
</dbReference>
<dbReference type="Proteomes" id="UP000317998">
    <property type="component" value="Unassembled WGS sequence"/>
</dbReference>
<dbReference type="InterPro" id="IPR050074">
    <property type="entry name" value="DHO_dehydrogenase"/>
</dbReference>
<keyword evidence="6 9" id="KW-0288">FMN</keyword>
<evidence type="ECO:0000256" key="2">
    <source>
        <dbReference type="ARBA" id="ARBA00004725"/>
    </source>
</evidence>
<evidence type="ECO:0000256" key="8">
    <source>
        <dbReference type="ARBA" id="ARBA00023002"/>
    </source>
</evidence>
<feature type="binding site" evidence="9">
    <location>
        <begin position="259"/>
        <end position="260"/>
    </location>
    <ligand>
        <name>FMN</name>
        <dbReference type="ChEBI" id="CHEBI:58210"/>
    </ligand>
</feature>
<dbReference type="EMBL" id="VFOM01000003">
    <property type="protein sequence ID" value="TQL44930.1"/>
    <property type="molecule type" value="Genomic_DNA"/>
</dbReference>
<comment type="subcellular location">
    <subcellularLocation>
        <location evidence="1 9">Cytoplasm</location>
    </subcellularLocation>
</comment>
<dbReference type="InterPro" id="IPR049622">
    <property type="entry name" value="Dihydroorotate_DH_I"/>
</dbReference>
<sequence length="322" mass="33447">MAVPAAESSRRQFFDARPVSGVDLGVTIGGLRLRNPVMPASGCFGPELGRMIPSDELGAAVTKTVFHDARGGNPVHRLTEVEAGMVNSVGIPSRGPAGYLEELHPLYSALDTPTIISVGGHRVHEYAPIVEELSAAGAAYELNVSCPNLDRDGADIGADPQAVLDVVRQVREVTDKPLIVKLPAMVASIAECAIAAEQGGASAVAVSNSIPSLPIDRASRRPALGNIVGGLSGPAIRPIVTRLVWLSARAVDIPVIACGGIETADDALDYFSVGASAIQVGTANFARPYAMVMIARELQRRCAAAGVSSIEELLTMGERNGG</sequence>
<feature type="binding site" evidence="9">
    <location>
        <position position="181"/>
    </location>
    <ligand>
        <name>FMN</name>
        <dbReference type="ChEBI" id="CHEBI:58210"/>
    </ligand>
</feature>
<dbReference type="InterPro" id="IPR024920">
    <property type="entry name" value="Dihydroorotate_DH_1"/>
</dbReference>
<feature type="binding site" evidence="9">
    <location>
        <position position="143"/>
    </location>
    <ligand>
        <name>substrate</name>
    </ligand>
</feature>
<comment type="caution">
    <text evidence="9">Lacks conserved residue(s) required for the propagation of feature annotation.</text>
</comment>
<gene>
    <name evidence="9" type="primary">pyrD</name>
    <name evidence="11" type="ORF">FB562_2337</name>
</gene>
<evidence type="ECO:0000313" key="11">
    <source>
        <dbReference type="EMBL" id="TQL44930.1"/>
    </source>
</evidence>
<dbReference type="InterPro" id="IPR033888">
    <property type="entry name" value="DHOD_1B"/>
</dbReference>
<dbReference type="PANTHER" id="PTHR48109:SF1">
    <property type="entry name" value="DIHYDROOROTATE DEHYDROGENASE (FUMARATE)"/>
    <property type="match status" value="1"/>
</dbReference>
<dbReference type="PROSITE" id="PS00912">
    <property type="entry name" value="DHODEHASE_2"/>
    <property type="match status" value="1"/>
</dbReference>
<feature type="binding site" evidence="9">
    <location>
        <begin position="281"/>
        <end position="282"/>
    </location>
    <ligand>
        <name>FMN</name>
        <dbReference type="ChEBI" id="CHEBI:58210"/>
    </ligand>
</feature>
<accession>A0A542YA08</accession>
<evidence type="ECO:0000256" key="9">
    <source>
        <dbReference type="HAMAP-Rule" id="MF_00224"/>
    </source>
</evidence>
<feature type="binding site" evidence="9">
    <location>
        <begin position="208"/>
        <end position="209"/>
    </location>
    <ligand>
        <name>substrate</name>
    </ligand>
</feature>
<feature type="active site" description="Nucleophile" evidence="9">
    <location>
        <position position="146"/>
    </location>
</feature>
<dbReference type="HAMAP" id="MF_00224">
    <property type="entry name" value="DHO_dh_type1"/>
    <property type="match status" value="1"/>
</dbReference>
<reference evidence="11 12" key="1">
    <citation type="submission" date="2019-06" db="EMBL/GenBank/DDBJ databases">
        <title>Sequencing the genomes of 1000 actinobacteria strains.</title>
        <authorList>
            <person name="Klenk H.-P."/>
        </authorList>
    </citation>
    <scope>NUCLEOTIDE SEQUENCE [LARGE SCALE GENOMIC DNA]</scope>
    <source>
        <strain evidence="11 12">DSM 26477</strain>
    </source>
</reference>
<comment type="catalytic activity">
    <reaction evidence="9">
        <text>(S)-dihydroorotate + A = orotate + AH2</text>
        <dbReference type="Rhea" id="RHEA:18073"/>
        <dbReference type="ChEBI" id="CHEBI:13193"/>
        <dbReference type="ChEBI" id="CHEBI:17499"/>
        <dbReference type="ChEBI" id="CHEBI:30839"/>
        <dbReference type="ChEBI" id="CHEBI:30864"/>
    </reaction>
</comment>
<keyword evidence="4 9" id="KW-0963">Cytoplasm</keyword>
<evidence type="ECO:0000256" key="6">
    <source>
        <dbReference type="ARBA" id="ARBA00022643"/>
    </source>
</evidence>
<feature type="binding site" evidence="9">
    <location>
        <position position="233"/>
    </location>
    <ligand>
        <name>FMN</name>
        <dbReference type="ChEBI" id="CHEBI:58210"/>
    </ligand>
</feature>
<evidence type="ECO:0000256" key="7">
    <source>
        <dbReference type="ARBA" id="ARBA00022975"/>
    </source>
</evidence>
<evidence type="ECO:0000256" key="5">
    <source>
        <dbReference type="ARBA" id="ARBA00022630"/>
    </source>
</evidence>
<dbReference type="Pfam" id="PF01180">
    <property type="entry name" value="DHO_dh"/>
    <property type="match status" value="1"/>
</dbReference>
<keyword evidence="7 9" id="KW-0665">Pyrimidine biosynthesis</keyword>
<dbReference type="SUPFAM" id="SSF51395">
    <property type="entry name" value="FMN-linked oxidoreductases"/>
    <property type="match status" value="1"/>
</dbReference>
<organism evidence="11 12">
    <name type="scientific">Homoserinimonas aerilata</name>
    <dbReference type="NCBI Taxonomy" id="1162970"/>
    <lineage>
        <taxon>Bacteria</taxon>
        <taxon>Bacillati</taxon>
        <taxon>Actinomycetota</taxon>
        <taxon>Actinomycetes</taxon>
        <taxon>Micrococcales</taxon>
        <taxon>Microbacteriaceae</taxon>
        <taxon>Homoserinimonas</taxon>
    </lineage>
</organism>
<dbReference type="InterPro" id="IPR001295">
    <property type="entry name" value="Dihydroorotate_DH_CS"/>
</dbReference>
<dbReference type="EC" id="1.3.-.-" evidence="9"/>
<dbReference type="CDD" id="cd04740">
    <property type="entry name" value="DHOD_1B_like"/>
    <property type="match status" value="1"/>
</dbReference>
<evidence type="ECO:0000259" key="10">
    <source>
        <dbReference type="Pfam" id="PF01180"/>
    </source>
</evidence>
<feature type="domain" description="Dihydroorotate dehydrogenase catalytic" evidence="10">
    <location>
        <begin position="24"/>
        <end position="300"/>
    </location>
</feature>
<feature type="binding site" evidence="9">
    <location>
        <position position="63"/>
    </location>
    <ligand>
        <name>substrate</name>
    </ligand>
</feature>
<protein>
    <recommendedName>
        <fullName evidence="9">Dihydroorotate dehydrogenase</fullName>
        <shortName evidence="9">DHOD</shortName>
        <shortName evidence="9">DHODase</shortName>
        <shortName evidence="9">DHOdehase</shortName>
        <ecNumber evidence="9">1.3.-.-</ecNumber>
    </recommendedName>
</protein>
<dbReference type="InterPro" id="IPR013785">
    <property type="entry name" value="Aldolase_TIM"/>
</dbReference>
<comment type="function">
    <text evidence="9">Catalyzes the conversion of dihydroorotate to orotate.</text>
</comment>
<comment type="cofactor">
    <cofactor evidence="9">
        <name>FMN</name>
        <dbReference type="ChEBI" id="CHEBI:58210"/>
    </cofactor>
    <text evidence="9">Binds 1 FMN per subunit.</text>
</comment>
<dbReference type="OrthoDB" id="9794954at2"/>
<comment type="caution">
    <text evidence="11">The sequence shown here is derived from an EMBL/GenBank/DDBJ whole genome shotgun (WGS) entry which is preliminary data.</text>
</comment>
<comment type="pathway">
    <text evidence="2 9">Pyrimidine metabolism; UMP biosynthesis via de novo pathway.</text>
</comment>
<dbReference type="GO" id="GO:0044205">
    <property type="term" value="P:'de novo' UMP biosynthetic process"/>
    <property type="evidence" value="ECO:0007669"/>
    <property type="project" value="UniProtKB-UniRule"/>
</dbReference>
<dbReference type="PIRSF" id="PIRSF000164">
    <property type="entry name" value="DHO_oxidase"/>
    <property type="match status" value="1"/>
</dbReference>
<proteinExistence type="inferred from homology"/>
<feature type="binding site" evidence="9">
    <location>
        <position position="143"/>
    </location>
    <ligand>
        <name>FMN</name>
        <dbReference type="ChEBI" id="CHEBI:58210"/>
    </ligand>
</feature>
<dbReference type="GO" id="GO:0006207">
    <property type="term" value="P:'de novo' pyrimidine nucleobase biosynthetic process"/>
    <property type="evidence" value="ECO:0007669"/>
    <property type="project" value="InterPro"/>
</dbReference>
<keyword evidence="5 9" id="KW-0285">Flavoprotein</keyword>
<evidence type="ECO:0000256" key="3">
    <source>
        <dbReference type="ARBA" id="ARBA00008008"/>
    </source>
</evidence>
<dbReference type="Gene3D" id="3.20.20.70">
    <property type="entry name" value="Aldolase class I"/>
    <property type="match status" value="1"/>
</dbReference>
<dbReference type="InterPro" id="IPR012135">
    <property type="entry name" value="Dihydroorotate_DH_1_2"/>
</dbReference>
<feature type="binding site" evidence="9">
    <location>
        <begin position="87"/>
        <end position="91"/>
    </location>
    <ligand>
        <name>substrate</name>
    </ligand>
</feature>
<feature type="binding site" evidence="9">
    <location>
        <position position="41"/>
    </location>
    <ligand>
        <name>FMN</name>
        <dbReference type="ChEBI" id="CHEBI:58210"/>
    </ligand>
</feature>
<feature type="binding site" evidence="9">
    <location>
        <begin position="63"/>
        <end position="64"/>
    </location>
    <ligand>
        <name>FMN</name>
        <dbReference type="ChEBI" id="CHEBI:58210"/>
    </ligand>
</feature>
<keyword evidence="12" id="KW-1185">Reference proteome</keyword>
<dbReference type="InterPro" id="IPR005720">
    <property type="entry name" value="Dihydroorotate_DH_cat"/>
</dbReference>
<evidence type="ECO:0000256" key="4">
    <source>
        <dbReference type="ARBA" id="ARBA00022490"/>
    </source>
</evidence>
<evidence type="ECO:0000256" key="1">
    <source>
        <dbReference type="ARBA" id="ARBA00004496"/>
    </source>
</evidence>
<dbReference type="NCBIfam" id="NF005574">
    <property type="entry name" value="PRK07259.1"/>
    <property type="match status" value="1"/>
</dbReference>
<dbReference type="PANTHER" id="PTHR48109">
    <property type="entry name" value="DIHYDROOROTATE DEHYDROGENASE (QUINONE), MITOCHONDRIAL-RELATED"/>
    <property type="match status" value="1"/>
</dbReference>
<name>A0A542YA08_9MICO</name>
<dbReference type="UniPathway" id="UPA00070"/>
<evidence type="ECO:0000313" key="12">
    <source>
        <dbReference type="Proteomes" id="UP000317998"/>
    </source>
</evidence>
<keyword evidence="8 9" id="KW-0560">Oxidoreductase</keyword>